<feature type="region of interest" description="Disordered" evidence="1">
    <location>
        <begin position="49"/>
        <end position="152"/>
    </location>
</feature>
<organism evidence="3 4">
    <name type="scientific">Triparma verrucosa</name>
    <dbReference type="NCBI Taxonomy" id="1606542"/>
    <lineage>
        <taxon>Eukaryota</taxon>
        <taxon>Sar</taxon>
        <taxon>Stramenopiles</taxon>
        <taxon>Ochrophyta</taxon>
        <taxon>Bolidophyceae</taxon>
        <taxon>Parmales</taxon>
        <taxon>Triparmaceae</taxon>
        <taxon>Triparma</taxon>
    </lineage>
</organism>
<evidence type="ECO:0000256" key="2">
    <source>
        <dbReference type="SAM" id="SignalP"/>
    </source>
</evidence>
<feature type="compositionally biased region" description="Acidic residues" evidence="1">
    <location>
        <begin position="133"/>
        <end position="152"/>
    </location>
</feature>
<evidence type="ECO:0000313" key="4">
    <source>
        <dbReference type="Proteomes" id="UP001165160"/>
    </source>
</evidence>
<comment type="caution">
    <text evidence="3">The sequence shown here is derived from an EMBL/GenBank/DDBJ whole genome shotgun (WGS) entry which is preliminary data.</text>
</comment>
<proteinExistence type="predicted"/>
<protein>
    <submittedName>
        <fullName evidence="3">Uncharacterized protein</fullName>
    </submittedName>
</protein>
<name>A0A9W7BN22_9STRA</name>
<gene>
    <name evidence="3" type="ORF">TrVE_jg2051</name>
</gene>
<accession>A0A9W7BN22</accession>
<evidence type="ECO:0000256" key="1">
    <source>
        <dbReference type="SAM" id="MobiDB-lite"/>
    </source>
</evidence>
<feature type="signal peptide" evidence="2">
    <location>
        <begin position="1"/>
        <end position="27"/>
    </location>
</feature>
<dbReference type="AlphaFoldDB" id="A0A9W7BN22"/>
<keyword evidence="4" id="KW-1185">Reference proteome</keyword>
<feature type="chain" id="PRO_5040774295" evidence="2">
    <location>
        <begin position="28"/>
        <end position="152"/>
    </location>
</feature>
<reference evidence="4" key="1">
    <citation type="journal article" date="2023" name="Commun. Biol.">
        <title>Genome analysis of Parmales, the sister group of diatoms, reveals the evolutionary specialization of diatoms from phago-mixotrophs to photoautotrophs.</title>
        <authorList>
            <person name="Ban H."/>
            <person name="Sato S."/>
            <person name="Yoshikawa S."/>
            <person name="Yamada K."/>
            <person name="Nakamura Y."/>
            <person name="Ichinomiya M."/>
            <person name="Sato N."/>
            <person name="Blanc-Mathieu R."/>
            <person name="Endo H."/>
            <person name="Kuwata A."/>
            <person name="Ogata H."/>
        </authorList>
    </citation>
    <scope>NUCLEOTIDE SEQUENCE [LARGE SCALE GENOMIC DNA]</scope>
    <source>
        <strain evidence="4">NIES 3699</strain>
    </source>
</reference>
<feature type="compositionally biased region" description="Basic and acidic residues" evidence="1">
    <location>
        <begin position="95"/>
        <end position="122"/>
    </location>
</feature>
<sequence>MMKFGPTSTSVLVVAIVLISSPYNANAFSFIPTHATAFGPTHTAAFQPQTSSLYSTRPPTPTGGGIHSFMDGDDMDSVEGIESLGGDPSFFLDESEFKEVEKSFLSEKEETEKVNTTDEWKLGDGPQPLTASEDADDDAGWNGEVIEDAYFD</sequence>
<dbReference type="Proteomes" id="UP001165160">
    <property type="component" value="Unassembled WGS sequence"/>
</dbReference>
<evidence type="ECO:0000313" key="3">
    <source>
        <dbReference type="EMBL" id="GMH93659.1"/>
    </source>
</evidence>
<keyword evidence="2" id="KW-0732">Signal</keyword>
<dbReference type="EMBL" id="BRXX01000142">
    <property type="protein sequence ID" value="GMH93659.1"/>
    <property type="molecule type" value="Genomic_DNA"/>
</dbReference>